<keyword evidence="2" id="KW-0479">Metal-binding</keyword>
<evidence type="ECO:0000256" key="3">
    <source>
        <dbReference type="ARBA" id="ARBA00022801"/>
    </source>
</evidence>
<dbReference type="SUPFAM" id="SSF102712">
    <property type="entry name" value="JAB1/MPN domain"/>
    <property type="match status" value="1"/>
</dbReference>
<dbReference type="InterPro" id="IPR037518">
    <property type="entry name" value="MPN"/>
</dbReference>
<dbReference type="EMBL" id="VSSQ01091820">
    <property type="protein sequence ID" value="MPN37272.1"/>
    <property type="molecule type" value="Genomic_DNA"/>
</dbReference>
<dbReference type="InterPro" id="IPR025657">
    <property type="entry name" value="RadC_JAB"/>
</dbReference>
<dbReference type="CDD" id="cd08071">
    <property type="entry name" value="MPN_DUF2466"/>
    <property type="match status" value="1"/>
</dbReference>
<name>A0A645HFW3_9ZZZZ</name>
<evidence type="ECO:0000259" key="6">
    <source>
        <dbReference type="PROSITE" id="PS50249"/>
    </source>
</evidence>
<feature type="domain" description="MPN" evidence="6">
    <location>
        <begin position="39"/>
        <end position="161"/>
    </location>
</feature>
<dbReference type="PROSITE" id="PS50249">
    <property type="entry name" value="MPN"/>
    <property type="match status" value="1"/>
</dbReference>
<keyword evidence="3" id="KW-0378">Hydrolase</keyword>
<keyword evidence="4" id="KW-0862">Zinc</keyword>
<dbReference type="InterPro" id="IPR001405">
    <property type="entry name" value="UPF0758"/>
</dbReference>
<proteinExistence type="predicted"/>
<reference evidence="7" key="1">
    <citation type="submission" date="2019-08" db="EMBL/GenBank/DDBJ databases">
        <authorList>
            <person name="Kucharzyk K."/>
            <person name="Murdoch R.W."/>
            <person name="Higgins S."/>
            <person name="Loffler F."/>
        </authorList>
    </citation>
    <scope>NUCLEOTIDE SEQUENCE</scope>
</reference>
<dbReference type="AlphaFoldDB" id="A0A645HFW3"/>
<sequence length="161" mass="17585">MSENYSEMIVAENNTPAKRINIVSIKMVREASILYGVRKINSPADAVDLGKKFLEDSDREQLVVCCLDTKNQPLALNVVSVGSINSSIAHPREVFKASILSNAASIIIFHNHPSGDPTPSNEDINITNRLKESGKIIGIDLIDHIIIGDDSFCSLKEKGIL</sequence>
<dbReference type="Pfam" id="PF04002">
    <property type="entry name" value="RadC"/>
    <property type="match status" value="1"/>
</dbReference>
<dbReference type="PANTHER" id="PTHR30471">
    <property type="entry name" value="DNA REPAIR PROTEIN RADC"/>
    <property type="match status" value="1"/>
</dbReference>
<evidence type="ECO:0000313" key="7">
    <source>
        <dbReference type="EMBL" id="MPN37272.1"/>
    </source>
</evidence>
<evidence type="ECO:0000256" key="4">
    <source>
        <dbReference type="ARBA" id="ARBA00022833"/>
    </source>
</evidence>
<keyword evidence="1" id="KW-0645">Protease</keyword>
<evidence type="ECO:0000256" key="2">
    <source>
        <dbReference type="ARBA" id="ARBA00022723"/>
    </source>
</evidence>
<accession>A0A645HFW3</accession>
<comment type="caution">
    <text evidence="7">The sequence shown here is derived from an EMBL/GenBank/DDBJ whole genome shotgun (WGS) entry which is preliminary data.</text>
</comment>
<dbReference type="GO" id="GO:0006508">
    <property type="term" value="P:proteolysis"/>
    <property type="evidence" value="ECO:0007669"/>
    <property type="project" value="UniProtKB-KW"/>
</dbReference>
<dbReference type="PANTHER" id="PTHR30471:SF3">
    <property type="entry name" value="UPF0758 PROTEIN YEES-RELATED"/>
    <property type="match status" value="1"/>
</dbReference>
<dbReference type="GO" id="GO:0008237">
    <property type="term" value="F:metallopeptidase activity"/>
    <property type="evidence" value="ECO:0007669"/>
    <property type="project" value="UniProtKB-KW"/>
</dbReference>
<gene>
    <name evidence="7" type="ORF">SDC9_184788</name>
</gene>
<keyword evidence="5" id="KW-0482">Metalloprotease</keyword>
<dbReference type="PROSITE" id="PS01302">
    <property type="entry name" value="UPF0758"/>
    <property type="match status" value="1"/>
</dbReference>
<evidence type="ECO:0000256" key="5">
    <source>
        <dbReference type="ARBA" id="ARBA00023049"/>
    </source>
</evidence>
<dbReference type="GO" id="GO:0046872">
    <property type="term" value="F:metal ion binding"/>
    <property type="evidence" value="ECO:0007669"/>
    <property type="project" value="UniProtKB-KW"/>
</dbReference>
<dbReference type="InterPro" id="IPR020891">
    <property type="entry name" value="UPF0758_CS"/>
</dbReference>
<protein>
    <recommendedName>
        <fullName evidence="6">MPN domain-containing protein</fullName>
    </recommendedName>
</protein>
<dbReference type="Gene3D" id="3.40.140.10">
    <property type="entry name" value="Cytidine Deaminase, domain 2"/>
    <property type="match status" value="1"/>
</dbReference>
<dbReference type="NCBIfam" id="TIGR00608">
    <property type="entry name" value="radc"/>
    <property type="match status" value="1"/>
</dbReference>
<evidence type="ECO:0000256" key="1">
    <source>
        <dbReference type="ARBA" id="ARBA00022670"/>
    </source>
</evidence>
<organism evidence="7">
    <name type="scientific">bioreactor metagenome</name>
    <dbReference type="NCBI Taxonomy" id="1076179"/>
    <lineage>
        <taxon>unclassified sequences</taxon>
        <taxon>metagenomes</taxon>
        <taxon>ecological metagenomes</taxon>
    </lineage>
</organism>